<dbReference type="Gene3D" id="3.30.160.60">
    <property type="entry name" value="Classic Zinc Finger"/>
    <property type="match status" value="4"/>
</dbReference>
<feature type="region of interest" description="Disordered" evidence="16">
    <location>
        <begin position="649"/>
        <end position="681"/>
    </location>
</feature>
<feature type="compositionally biased region" description="Polar residues" evidence="16">
    <location>
        <begin position="649"/>
        <end position="659"/>
    </location>
</feature>
<dbReference type="SUPFAM" id="SSF46689">
    <property type="entry name" value="Homeodomain-like"/>
    <property type="match status" value="4"/>
</dbReference>
<dbReference type="InterPro" id="IPR051968">
    <property type="entry name" value="ZnFinger_Homeobox_TR"/>
</dbReference>
<feature type="region of interest" description="Disordered" evidence="16">
    <location>
        <begin position="2215"/>
        <end position="2262"/>
    </location>
</feature>
<keyword evidence="8 13" id="KW-0238">DNA-binding</keyword>
<evidence type="ECO:0000259" key="17">
    <source>
        <dbReference type="PROSITE" id="PS50071"/>
    </source>
</evidence>
<feature type="compositionally biased region" description="Basic and acidic residues" evidence="16">
    <location>
        <begin position="1182"/>
        <end position="1195"/>
    </location>
</feature>
<feature type="domain" description="Homeobox" evidence="17">
    <location>
        <begin position="2759"/>
        <end position="2819"/>
    </location>
</feature>
<keyword evidence="7" id="KW-0805">Transcription regulation</keyword>
<dbReference type="PROSITE" id="PS00027">
    <property type="entry name" value="HOMEOBOX_1"/>
    <property type="match status" value="2"/>
</dbReference>
<dbReference type="PANTHER" id="PTHR45891:SF4">
    <property type="entry name" value="ZINC FINGER HOMEOBOX PROTEIN 3"/>
    <property type="match status" value="1"/>
</dbReference>
<feature type="domain" description="C2H2-type" evidence="18">
    <location>
        <begin position="561"/>
        <end position="589"/>
    </location>
</feature>
<feature type="region of interest" description="Disordered" evidence="16">
    <location>
        <begin position="985"/>
        <end position="1058"/>
    </location>
</feature>
<dbReference type="InterPro" id="IPR017970">
    <property type="entry name" value="Homeobox_CS"/>
</dbReference>
<feature type="compositionally biased region" description="Polar residues" evidence="16">
    <location>
        <begin position="3297"/>
        <end position="3331"/>
    </location>
</feature>
<feature type="compositionally biased region" description="Polar residues" evidence="16">
    <location>
        <begin position="441"/>
        <end position="484"/>
    </location>
</feature>
<feature type="region of interest" description="Disordered" evidence="16">
    <location>
        <begin position="3251"/>
        <end position="3375"/>
    </location>
</feature>
<feature type="region of interest" description="Disordered" evidence="16">
    <location>
        <begin position="2678"/>
        <end position="2709"/>
    </location>
</feature>
<feature type="domain" description="C2H2-type" evidence="18">
    <location>
        <begin position="1444"/>
        <end position="1473"/>
    </location>
</feature>
<feature type="region of interest" description="Disordered" evidence="16">
    <location>
        <begin position="2589"/>
        <end position="2644"/>
    </location>
</feature>
<evidence type="ECO:0000256" key="10">
    <source>
        <dbReference type="ARBA" id="ARBA00023163"/>
    </source>
</evidence>
<feature type="compositionally biased region" description="Basic and acidic residues" evidence="16">
    <location>
        <begin position="3251"/>
        <end position="3263"/>
    </location>
</feature>
<dbReference type="OMA" id="SHVMIQH"/>
<dbReference type="InterPro" id="IPR036236">
    <property type="entry name" value="Znf_C2H2_sf"/>
</dbReference>
<feature type="compositionally biased region" description="Polar residues" evidence="16">
    <location>
        <begin position="2996"/>
        <end position="3010"/>
    </location>
</feature>
<dbReference type="Ensembl" id="ENSAMXT00005042063.1">
    <property type="protein sequence ID" value="ENSAMXP00005038621.1"/>
    <property type="gene ID" value="ENSAMXG00005018310.1"/>
</dbReference>
<feature type="domain" description="Homeobox" evidence="17">
    <location>
        <begin position="1990"/>
        <end position="2050"/>
    </location>
</feature>
<feature type="domain" description="C2H2-type" evidence="18">
    <location>
        <begin position="1202"/>
        <end position="1232"/>
    </location>
</feature>
<dbReference type="PROSITE" id="PS00028">
    <property type="entry name" value="ZINC_FINGER_C2H2_1"/>
    <property type="match status" value="12"/>
</dbReference>
<feature type="region of interest" description="Disordered" evidence="16">
    <location>
        <begin position="1708"/>
        <end position="1735"/>
    </location>
</feature>
<feature type="compositionally biased region" description="Basic and acidic residues" evidence="16">
    <location>
        <begin position="348"/>
        <end position="363"/>
    </location>
</feature>
<feature type="DNA-binding region" description="Homeobox" evidence="13">
    <location>
        <begin position="2473"/>
        <end position="2532"/>
    </location>
</feature>
<feature type="compositionally biased region" description="Low complexity" evidence="16">
    <location>
        <begin position="3270"/>
        <end position="3287"/>
    </location>
</feature>
<dbReference type="GO" id="GO:0000981">
    <property type="term" value="F:DNA-binding transcription factor activity, RNA polymerase II-specific"/>
    <property type="evidence" value="ECO:0007669"/>
    <property type="project" value="InterPro"/>
</dbReference>
<keyword evidence="11 13" id="KW-0539">Nucleus</keyword>
<feature type="coiled-coil region" evidence="15">
    <location>
        <begin position="1563"/>
        <end position="1597"/>
    </location>
</feature>
<dbReference type="InterPro" id="IPR003604">
    <property type="entry name" value="Matrin/U1-like-C_Znf_C2H2"/>
</dbReference>
<feature type="compositionally biased region" description="Polar residues" evidence="16">
    <location>
        <begin position="374"/>
        <end position="385"/>
    </location>
</feature>
<feature type="compositionally biased region" description="Polar residues" evidence="16">
    <location>
        <begin position="494"/>
        <end position="509"/>
    </location>
</feature>
<feature type="region of interest" description="Disordered" evidence="16">
    <location>
        <begin position="2943"/>
        <end position="2971"/>
    </location>
</feature>
<evidence type="ECO:0000313" key="22">
    <source>
        <dbReference type="Proteomes" id="UP000752171"/>
    </source>
</evidence>
<feature type="domain" description="C2H2-type" evidence="18">
    <location>
        <begin position="1390"/>
        <end position="1421"/>
    </location>
</feature>
<feature type="compositionally biased region" description="Polar residues" evidence="16">
    <location>
        <begin position="2306"/>
        <end position="2321"/>
    </location>
</feature>
<gene>
    <name evidence="20" type="primary">zfhx3a</name>
    <name evidence="19" type="synonym">ZFHX3</name>
    <name evidence="19" type="ORF">AMEX_G12050</name>
</gene>
<evidence type="ECO:0000256" key="8">
    <source>
        <dbReference type="ARBA" id="ARBA00023125"/>
    </source>
</evidence>
<evidence type="ECO:0000256" key="11">
    <source>
        <dbReference type="ARBA" id="ARBA00023242"/>
    </source>
</evidence>
<dbReference type="FunFam" id="3.30.160.60:FF:000081">
    <property type="entry name" value="Zinc finger homeobox protein 4"/>
    <property type="match status" value="1"/>
</dbReference>
<comment type="subcellular location">
    <subcellularLocation>
        <location evidence="1 13 14">Nucleus</location>
    </subcellularLocation>
</comment>
<feature type="domain" description="C2H2-type" evidence="18">
    <location>
        <begin position="1243"/>
        <end position="1266"/>
    </location>
</feature>
<dbReference type="SMART" id="SM00451">
    <property type="entry name" value="ZnF_U1"/>
    <property type="match status" value="6"/>
</dbReference>
<dbReference type="OrthoDB" id="6417226at2759"/>
<feature type="compositionally biased region" description="Low complexity" evidence="16">
    <location>
        <begin position="2322"/>
        <end position="2340"/>
    </location>
</feature>
<dbReference type="GO" id="GO:0000978">
    <property type="term" value="F:RNA polymerase II cis-regulatory region sequence-specific DNA binding"/>
    <property type="evidence" value="ECO:0007669"/>
    <property type="project" value="TreeGrafter"/>
</dbReference>
<dbReference type="Pfam" id="PF24056">
    <property type="entry name" value="zf-C2H2_ZFHX3"/>
    <property type="match status" value="1"/>
</dbReference>
<keyword evidence="4" id="KW-0677">Repeat</keyword>
<feature type="region of interest" description="Disordered" evidence="16">
    <location>
        <begin position="2274"/>
        <end position="2357"/>
    </location>
</feature>
<keyword evidence="2" id="KW-0678">Repressor</keyword>
<keyword evidence="10" id="KW-0804">Transcription</keyword>
<feature type="compositionally biased region" description="Low complexity" evidence="16">
    <location>
        <begin position="1906"/>
        <end position="1927"/>
    </location>
</feature>
<feature type="DNA-binding region" description="Homeobox" evidence="13">
    <location>
        <begin position="2089"/>
        <end position="2148"/>
    </location>
</feature>
<dbReference type="PROSITE" id="PS50157">
    <property type="entry name" value="ZINC_FINGER_C2H2_2"/>
    <property type="match status" value="7"/>
</dbReference>
<dbReference type="FunFam" id="1.10.10.60:FF:000058">
    <property type="entry name" value="zinc finger homeobox protein 4"/>
    <property type="match status" value="1"/>
</dbReference>
<feature type="region of interest" description="Disordered" evidence="16">
    <location>
        <begin position="2996"/>
        <end position="3049"/>
    </location>
</feature>
<keyword evidence="5 12" id="KW-0863">Zinc-finger</keyword>
<evidence type="ECO:0000256" key="1">
    <source>
        <dbReference type="ARBA" id="ARBA00004123"/>
    </source>
</evidence>
<dbReference type="SMART" id="SM00389">
    <property type="entry name" value="HOX"/>
    <property type="match status" value="4"/>
</dbReference>
<name>A0A8B9KJV9_ASTMX</name>
<evidence type="ECO:0000256" key="16">
    <source>
        <dbReference type="SAM" id="MobiDB-lite"/>
    </source>
</evidence>
<feature type="domain" description="Homeobox" evidence="17">
    <location>
        <begin position="2087"/>
        <end position="2147"/>
    </location>
</feature>
<reference evidence="19 22" key="1">
    <citation type="submission" date="2021-07" db="EMBL/GenBank/DDBJ databases">
        <authorList>
            <person name="Imarazene B."/>
            <person name="Zahm M."/>
            <person name="Klopp C."/>
            <person name="Cabau C."/>
            <person name="Beille S."/>
            <person name="Jouanno E."/>
            <person name="Castinel A."/>
            <person name="Lluch J."/>
            <person name="Gil L."/>
            <person name="Kuchtly C."/>
            <person name="Lopez Roques C."/>
            <person name="Donnadieu C."/>
            <person name="Parrinello H."/>
            <person name="Journot L."/>
            <person name="Du K."/>
            <person name="Schartl M."/>
            <person name="Retaux S."/>
            <person name="Guiguen Y."/>
        </authorList>
    </citation>
    <scope>NUCLEOTIDE SEQUENCE [LARGE SCALE GENOMIC DNA]</scope>
    <source>
        <strain evidence="19">Pach_M1</strain>
        <tissue evidence="19">Testis</tissue>
    </source>
</reference>
<feature type="region of interest" description="Disordered" evidence="16">
    <location>
        <begin position="304"/>
        <end position="408"/>
    </location>
</feature>
<feature type="region of interest" description="Disordered" evidence="16">
    <location>
        <begin position="1871"/>
        <end position="1928"/>
    </location>
</feature>
<dbReference type="SMART" id="SM00355">
    <property type="entry name" value="ZnF_C2H2"/>
    <property type="match status" value="20"/>
</dbReference>
<organism evidence="20 21">
    <name type="scientific">Astyanax mexicanus</name>
    <name type="common">Blind cave fish</name>
    <name type="synonym">Astyanax fasciatus mexicanus</name>
    <dbReference type="NCBI Taxonomy" id="7994"/>
    <lineage>
        <taxon>Eukaryota</taxon>
        <taxon>Metazoa</taxon>
        <taxon>Chordata</taxon>
        <taxon>Craniata</taxon>
        <taxon>Vertebrata</taxon>
        <taxon>Euteleostomi</taxon>
        <taxon>Actinopterygii</taxon>
        <taxon>Neopterygii</taxon>
        <taxon>Teleostei</taxon>
        <taxon>Ostariophysi</taxon>
        <taxon>Characiformes</taxon>
        <taxon>Characoidei</taxon>
        <taxon>Acestrorhamphidae</taxon>
        <taxon>Acestrorhamphinae</taxon>
        <taxon>Astyanax</taxon>
    </lineage>
</organism>
<dbReference type="PANTHER" id="PTHR45891">
    <property type="entry name" value="ZINC FINGER HOMEOBOX PROTEIN"/>
    <property type="match status" value="1"/>
</dbReference>
<evidence type="ECO:0000256" key="6">
    <source>
        <dbReference type="ARBA" id="ARBA00022833"/>
    </source>
</evidence>
<dbReference type="CDD" id="cd00086">
    <property type="entry name" value="homeodomain"/>
    <property type="match status" value="4"/>
</dbReference>
<feature type="region of interest" description="Disordered" evidence="16">
    <location>
        <begin position="1151"/>
        <end position="1195"/>
    </location>
</feature>
<dbReference type="SUPFAM" id="SSF57667">
    <property type="entry name" value="beta-beta-alpha zinc fingers"/>
    <property type="match status" value="3"/>
</dbReference>
<dbReference type="Proteomes" id="UP000752171">
    <property type="component" value="Unassembled WGS sequence"/>
</dbReference>
<evidence type="ECO:0000256" key="13">
    <source>
        <dbReference type="PROSITE-ProRule" id="PRU00108"/>
    </source>
</evidence>
<dbReference type="InterPro" id="IPR009057">
    <property type="entry name" value="Homeodomain-like_sf"/>
</dbReference>
<evidence type="ECO:0000256" key="15">
    <source>
        <dbReference type="SAM" id="Coils"/>
    </source>
</evidence>
<feature type="region of interest" description="Disordered" evidence="16">
    <location>
        <begin position="1506"/>
        <end position="1552"/>
    </location>
</feature>
<dbReference type="Pfam" id="PF00046">
    <property type="entry name" value="Homeodomain"/>
    <property type="match status" value="4"/>
</dbReference>
<feature type="domain" description="Homeobox" evidence="17">
    <location>
        <begin position="2471"/>
        <end position="2531"/>
    </location>
</feature>
<dbReference type="FunFam" id="3.30.160.60:FF:000446">
    <property type="entry name" value="Zinc finger protein"/>
    <property type="match status" value="1"/>
</dbReference>
<dbReference type="InterPro" id="IPR001356">
    <property type="entry name" value="HD"/>
</dbReference>
<evidence type="ECO:0000256" key="12">
    <source>
        <dbReference type="PROSITE-ProRule" id="PRU00042"/>
    </source>
</evidence>
<protein>
    <submittedName>
        <fullName evidence="19 20">Zinc finger homeobox protein 3-like</fullName>
    </submittedName>
</protein>
<keyword evidence="6" id="KW-0862">Zinc</keyword>
<feature type="region of interest" description="Disordered" evidence="16">
    <location>
        <begin position="1"/>
        <end position="20"/>
    </location>
</feature>
<feature type="domain" description="C2H2-type" evidence="18">
    <location>
        <begin position="1826"/>
        <end position="1854"/>
    </location>
</feature>
<evidence type="ECO:0000313" key="21">
    <source>
        <dbReference type="Proteomes" id="UP000694621"/>
    </source>
</evidence>
<feature type="region of interest" description="Disordered" evidence="16">
    <location>
        <begin position="2147"/>
        <end position="2168"/>
    </location>
</feature>
<feature type="compositionally biased region" description="Polar residues" evidence="16">
    <location>
        <begin position="2615"/>
        <end position="2631"/>
    </location>
</feature>
<feature type="compositionally biased region" description="Pro residues" evidence="16">
    <location>
        <begin position="1875"/>
        <end position="1896"/>
    </location>
</feature>
<evidence type="ECO:0000313" key="20">
    <source>
        <dbReference type="Ensembl" id="ENSAMXP00005038621.1"/>
    </source>
</evidence>
<feature type="compositionally biased region" description="Polar residues" evidence="16">
    <location>
        <begin position="2341"/>
        <end position="2357"/>
    </location>
</feature>
<dbReference type="PROSITE" id="PS50071">
    <property type="entry name" value="HOMEOBOX_2"/>
    <property type="match status" value="4"/>
</dbReference>
<keyword evidence="15" id="KW-0175">Coiled coil</keyword>
<evidence type="ECO:0000259" key="18">
    <source>
        <dbReference type="PROSITE" id="PS50157"/>
    </source>
</evidence>
<feature type="region of interest" description="Disordered" evidence="16">
    <location>
        <begin position="1659"/>
        <end position="1682"/>
    </location>
</feature>
<evidence type="ECO:0000256" key="4">
    <source>
        <dbReference type="ARBA" id="ARBA00022737"/>
    </source>
</evidence>
<dbReference type="Proteomes" id="UP000694621">
    <property type="component" value="Unplaced"/>
</dbReference>
<feature type="DNA-binding region" description="Homeobox" evidence="13">
    <location>
        <begin position="1992"/>
        <end position="2051"/>
    </location>
</feature>
<evidence type="ECO:0000256" key="2">
    <source>
        <dbReference type="ARBA" id="ARBA00022491"/>
    </source>
</evidence>
<dbReference type="FunFam" id="1.10.10.60:FF:000082">
    <property type="entry name" value="Putative zinc finger homeobox protein 4"/>
    <property type="match status" value="1"/>
</dbReference>
<feature type="region of interest" description="Disordered" evidence="16">
    <location>
        <begin position="2051"/>
        <end position="2092"/>
    </location>
</feature>
<dbReference type="EMBL" id="JAICCE010000009">
    <property type="protein sequence ID" value="KAG9272969.1"/>
    <property type="molecule type" value="Genomic_DNA"/>
</dbReference>
<feature type="compositionally biased region" description="Polar residues" evidence="16">
    <location>
        <begin position="394"/>
        <end position="408"/>
    </location>
</feature>
<feature type="compositionally biased region" description="Low complexity" evidence="16">
    <location>
        <begin position="2945"/>
        <end position="2959"/>
    </location>
</feature>
<dbReference type="GO" id="GO:0008270">
    <property type="term" value="F:zinc ion binding"/>
    <property type="evidence" value="ECO:0007669"/>
    <property type="project" value="UniProtKB-KW"/>
</dbReference>
<feature type="compositionally biased region" description="Basic and acidic residues" evidence="16">
    <location>
        <begin position="2246"/>
        <end position="2259"/>
    </location>
</feature>
<evidence type="ECO:0000256" key="5">
    <source>
        <dbReference type="ARBA" id="ARBA00022771"/>
    </source>
</evidence>
<dbReference type="GO" id="GO:0045664">
    <property type="term" value="P:regulation of neuron differentiation"/>
    <property type="evidence" value="ECO:0007669"/>
    <property type="project" value="TreeGrafter"/>
</dbReference>
<keyword evidence="9 13" id="KW-0371">Homeobox</keyword>
<feature type="compositionally biased region" description="Polar residues" evidence="16">
    <location>
        <begin position="2054"/>
        <end position="2063"/>
    </location>
</feature>
<sequence length="3375" mass="372369">MECCDSVSDDGASGPYTNQPSGFCSPTSSLLHLPRDKTSHQSSATQCEPGLRRRVVENDAEVEGTTLGDVCERGVGAEQDDEYAVGDPSKKRGEIRERIDEEDEGIDEVECQIGEIVYQADGSAYVLQSQSELPRGVVPSSSHPPIINTCHYSSSQSSALKSFHVFHLHHPKNWCHLPGDIRALLSRQSKDRAPARTGLSEAEQVPFSRAKPILLCFLCRLSFKRVSAFRGHVSQQHSVTLSIEEQGLLSLQDTCAILQPVGSSHHPLLSFLEPKTSSVHAVSTQFATTTQGHNTAGMLSQEERENLQVSEPGLPLQPSLPRAPLPTSALSPAKDPSTLGREGTQRNNDNDLRKDDRSSREGEESLSSEVVCTANDSVSGVSSSGRQEHVSEEALSNQSIPKSPNSVTLATSFMNNTKSLTDSELECGTSFNCHDPAPVSPSVQTSPTASTPKDLGNQETAMGTKPNDLSENGSAMTNEPNGRQCNDKLAYSDLPSSHNNSQSPVTQPIRSPLEDVQADAGSRGAFLGDGGLVGRDGMQGSSYSFGGQVIMTHSRNSCKTLKCPKCNWHYKYQQTLEAHMKEKHPDTEEGQCPYCSSGQSHPRLARGETYTCGYKPFRCQVCQYSTTTKGNLSIHMQSDKHLNNMQNLQTQTRPQAPTSQPSPLPHTPPIQATTPSPSKIQGRASWRCEVCDYETNVARNLRIHMTSEKHTHNMLLLQQNLAHMQRQRRHNATEVYRYCQAQSKLPDPSLILPPGDILQEPSQNQEDGDPPEGLFECVLCGRFFSDSLEALSQHLAAQRSLPDSEWRSSTGDAHHCRLCHYATPLRANFQLHCQTDKHLQRYQLAAHLQEASSNHGNSEEEDEWLLRCVAAGVQVQLRCNACNYEANSLEKLKLHTVSSRHEASLRLYKYLQQSEATMSDGVWLHCVLCDYSTQNSLSLVQHSNSLSHQRGEGLLRLQQIQKGLKDEEEELGAIFKIRKCPAQENGDVNEMESPTEITADQEEQTKHTDREGEETETSIYVEKRQSESCASPKRPLSASGDSDDSPPPKRPRAQEDISSEQVRQCPFCRFCHADIARLRSHVMIQHAVQPTLRCPLCQDTLRSVALLRTHLTHLHSVTADCTQKLINTVIASDVLPDKMFLPVQDASAQQMKADSSCNGMKTVDERSEDEQDRMATSQPEVSKNEKQPLEDAESTKENTAAFPCWQKGCNKVLTSSSALQTHVNHVHSQKPQNPISDRHVYKYRCSQCSLAFKTAEKLQLHSQYHAIRAATMCCLCHRNFRTLQALQKHLETSHLELSEAQLQQLCGSLLMTADLLGTEGQGLVEEQGTLEEERVKEDEESDVEEKVNPVESDVGLGREEVEANSKQAVIPHRKGPNLSTEKFLDPSRPFKCTVCKESFTQKNILLVHYNSVSHLHKVKRSVQDSSTGLPETVSSSTTTDHKPFKCSICNVAYSQSSTLEIHMRSVLHQTKARAAKLDSSGANPAPVNSMLGKAFSLTGNTAVNSPTASKSMTAMNSSGTSTLSLNHQQGTEHNVSSSQNSSHSSTSEEAKTKHLVDMMASTTKQQQKMLQQQQQQLVQAQAQIQQELQKKAALLQSHLFNPALLHHFPVSTDAILPLQQQQQLLLPFLIPGGEFQINPELNVKSPGLNISTAKAVPSEDCSESAQQASLSSSSKQTLNGDVSHMPLQSLSVAPEKKLPVLQQANGQILTPDPESNKGMDLQSNNKATSEVDESASQDNINNFKAQEDLDEEVSSSGEFFTVFIPPRVAHNAPGNVSKALLENIGFELVMHFNENKQQCQKTEVLPNEETMSNAKEVDDSEVKGKLECESCGKLFSNTLILKSHKEHIHQSIFPIQSLEKFAKDYRQQYDKQFPCRPPTPEASPSPPSPTTPPPLPQSAEATHQKPVSSIPVTAPTVTPPAVSTPQVPLAPIPLPIDLPLFPPLMMHPMPLQGLPPPLPVHLPSVETGLTPDLTQLYQHQLTPAMMQQQQQGKRPRTRITDDQLRILRQYFDINNSPNEDQIHEMANKSGLPQKVIKHWFRNTLFKERQRNKDSPYNFSNPPITTLEDVKVDSRPSSPEPLRHEYSGGRRSSRTRFSDYQLRALQDFFDANAYPKDDEFEQLSNLLHLSTRVIVVWFQNARQKARKNYENQEEGAKESEHQEFSNDRYRRTSNNNYECKKCSTVFQRIFDLINHQKKVCYKDDDEELIGEQNDLFIDPKSYSPSEATPAPSCSSLSNDTEPTMDVKSTDKQQIDPEQPHQDATISDSLTEDIKQEIPCDPEPCPGDSKLNESNPAPKLSNKEMEQASATKFSSPTIQQSKKSNPSVTQPSPVPSQSSQKSFTSLASPSPQQHLKPSQPVTPYHCIQCKLSFPSFEHWQEHQQMHFLVAQNHFVAPQFLDRPVDIPLMLFDPSNPLLARQVLSGAFPQISASSPSVAAIPDSTINSLKRKLEQKSGNSSVENDWENNGDDSQRDKRMRTTITPEQLEVLYQKYLLDSNPTRQMLDHISQEVGLKKRVVQVWFQNTRARERKGQFRALGPVQAHRRCPFCRALFKAQTALDAHIRSRHWHEAKSAGYSMAIAGMTQDQEGSQFKMDPFNFSNCSQMPNPGDGLSCPESPTSKSLDLSSHQQRLSPKPLKSGGLNDFEGSLTAQETFERSKDNYEVASMNLAHNGTMTHEENYSAEGKPNSIDQLSCSSEREASSENEDKISSGLVSPAMSFSAKDFENDLVLDYSENSSLADPASPCPGGSHSQSFEIDKHGHKRYRTQLNNLQVKVLKACFSDYKTPTMLECEALGNDIGLAKRVVQVWFQNARAKEKKAKLSLAKQFGTESACKERPKTECTLCSVKYSGCLSVRDHVFSSQHLAKVKEALGGQMDRDRDCMDPTSVCQLMTPQGMDQLKRASEVLSGIQPQSAETSGGFAHSTPQYFNLSTASIPGIGSAPVASISSTKSDPSDASSSGLIGKHMPSSSSSMLATIDKDQVSTTNSVLTPKTSELASHLQFSKESNSENPTEKVERAPVGSATHSSSSSTNKEKQESFTPATTTPKPDKEYTMEAAQLLALQAAGATDQSALLQNSLLPCLIPGFPPIFPPQIPTALTGSFLQPMFGMEGMFPYSPVLPQALMGLSPGSILQQYQHNLQGALMHHRLQLQQKQLLQQPQKIKASQVSVPAHSQDLAYNKELVLDASKPEDVQGTKKLDDGFLMSQCIVSKGTCREREKDVCLYDCLACKISLSGNEELIQHLEDPLHRQRAVEQPNAKEHASRLLPHVSPSSTSQPNPPSNQKSPPASQPKPSAPETSSANAFTHSTSASQCSPTPSTSTALTGVAQASCTPASPSLPVPLPSTLTSSLSGCHPKTTDSTNVCGDRAAEEQEST</sequence>
<dbReference type="FunFam" id="1.10.10.60:FF:000080">
    <property type="entry name" value="Zinc finger homeobox protein 2"/>
    <property type="match status" value="1"/>
</dbReference>
<evidence type="ECO:0000313" key="19">
    <source>
        <dbReference type="EMBL" id="KAG9272969.1"/>
    </source>
</evidence>
<evidence type="ECO:0000256" key="3">
    <source>
        <dbReference type="ARBA" id="ARBA00022723"/>
    </source>
</evidence>
<evidence type="ECO:0000256" key="14">
    <source>
        <dbReference type="RuleBase" id="RU000682"/>
    </source>
</evidence>
<proteinExistence type="predicted"/>
<feature type="compositionally biased region" description="Polar residues" evidence="16">
    <location>
        <begin position="2221"/>
        <end position="2240"/>
    </location>
</feature>
<evidence type="ECO:0000256" key="7">
    <source>
        <dbReference type="ARBA" id="ARBA00023015"/>
    </source>
</evidence>
<feature type="domain" description="C2H2-type" evidence="18">
    <location>
        <begin position="2176"/>
        <end position="2205"/>
    </location>
</feature>
<accession>A0A8B9KJV9</accession>
<dbReference type="Pfam" id="PF00096">
    <property type="entry name" value="zf-C2H2"/>
    <property type="match status" value="1"/>
</dbReference>
<dbReference type="FunFam" id="1.10.10.60:FF:000064">
    <property type="entry name" value="Zinc finger homeobox protein 4"/>
    <property type="match status" value="1"/>
</dbReference>
<feature type="compositionally biased region" description="Polar residues" evidence="16">
    <location>
        <begin position="1506"/>
        <end position="1535"/>
    </location>
</feature>
<dbReference type="GO" id="GO:0005634">
    <property type="term" value="C:nucleus"/>
    <property type="evidence" value="ECO:0007669"/>
    <property type="project" value="UniProtKB-SubCell"/>
</dbReference>
<feature type="DNA-binding region" description="Homeobox" evidence="13">
    <location>
        <begin position="2761"/>
        <end position="2820"/>
    </location>
</feature>
<feature type="compositionally biased region" description="Low complexity" evidence="16">
    <location>
        <begin position="1663"/>
        <end position="1674"/>
    </location>
</feature>
<feature type="region of interest" description="Disordered" evidence="16">
    <location>
        <begin position="432"/>
        <end position="509"/>
    </location>
</feature>
<evidence type="ECO:0000256" key="9">
    <source>
        <dbReference type="ARBA" id="ARBA00023155"/>
    </source>
</evidence>
<feature type="compositionally biased region" description="Low complexity" evidence="16">
    <location>
        <begin position="1536"/>
        <end position="1545"/>
    </location>
</feature>
<dbReference type="Gene3D" id="1.10.10.60">
    <property type="entry name" value="Homeodomain-like"/>
    <property type="match status" value="4"/>
</dbReference>
<feature type="compositionally biased region" description="Basic and acidic residues" evidence="16">
    <location>
        <begin position="2696"/>
        <end position="2708"/>
    </location>
</feature>
<feature type="compositionally biased region" description="Polar residues" evidence="16">
    <location>
        <begin position="670"/>
        <end position="679"/>
    </location>
</feature>
<feature type="region of interest" description="Disordered" evidence="16">
    <location>
        <begin position="2449"/>
        <end position="2474"/>
    </location>
</feature>
<dbReference type="InterPro" id="IPR013087">
    <property type="entry name" value="Znf_C2H2_type"/>
</dbReference>
<dbReference type="FunFam" id="3.30.160.60:FF:000768">
    <property type="entry name" value="zinc finger homeobox protein 3 isoform X2"/>
    <property type="match status" value="1"/>
</dbReference>
<keyword evidence="3" id="KW-0479">Metal-binding</keyword>
<reference evidence="20" key="2">
    <citation type="submission" date="2025-05" db="UniProtKB">
        <authorList>
            <consortium name="Ensembl"/>
        </authorList>
    </citation>
    <scope>IDENTIFICATION</scope>
</reference>